<gene>
    <name evidence="7" type="ORF">SAMN04488103_10421</name>
</gene>
<name>A0A1H8F081_9RHOB</name>
<dbReference type="Pfam" id="PF02361">
    <property type="entry name" value="CbiQ"/>
    <property type="match status" value="1"/>
</dbReference>
<sequence>MLTLTSPVETAAHRWPVGAKLAAVALGTALIFPLQDWRLVVGALLALALVYLALGLRFAAHGARMLSGLWPFFAILALWHLWQAELARAVLLAARMAFAVGLANLVTMTTRLDDMLALVERGLAPLRFVGANPRAVALAMALVIRFTPVLLDKMSQLMQAWRARSPRRVGAKIVLPLALVALDDADHVAEALRARGGL</sequence>
<feature type="transmembrane region" description="Helical" evidence="6">
    <location>
        <begin position="12"/>
        <end position="32"/>
    </location>
</feature>
<dbReference type="AlphaFoldDB" id="A0A1H8F081"/>
<feature type="transmembrane region" description="Helical" evidence="6">
    <location>
        <begin position="65"/>
        <end position="82"/>
    </location>
</feature>
<dbReference type="Proteomes" id="UP000198761">
    <property type="component" value="Unassembled WGS sequence"/>
</dbReference>
<evidence type="ECO:0000256" key="3">
    <source>
        <dbReference type="ARBA" id="ARBA00022692"/>
    </source>
</evidence>
<organism evidence="7 8">
    <name type="scientific">Gemmobacter aquatilis</name>
    <dbReference type="NCBI Taxonomy" id="933059"/>
    <lineage>
        <taxon>Bacteria</taxon>
        <taxon>Pseudomonadati</taxon>
        <taxon>Pseudomonadota</taxon>
        <taxon>Alphaproteobacteria</taxon>
        <taxon>Rhodobacterales</taxon>
        <taxon>Paracoccaceae</taxon>
        <taxon>Gemmobacter</taxon>
    </lineage>
</organism>
<dbReference type="InterPro" id="IPR003339">
    <property type="entry name" value="ABC/ECF_trnsptr_transmembrane"/>
</dbReference>
<dbReference type="EMBL" id="FOCE01000004">
    <property type="protein sequence ID" value="SEN24794.1"/>
    <property type="molecule type" value="Genomic_DNA"/>
</dbReference>
<dbReference type="OrthoDB" id="5868344at2"/>
<feature type="transmembrane region" description="Helical" evidence="6">
    <location>
        <begin position="39"/>
        <end position="59"/>
    </location>
</feature>
<evidence type="ECO:0000256" key="6">
    <source>
        <dbReference type="SAM" id="Phobius"/>
    </source>
</evidence>
<evidence type="ECO:0000256" key="5">
    <source>
        <dbReference type="ARBA" id="ARBA00023136"/>
    </source>
</evidence>
<keyword evidence="5 6" id="KW-0472">Membrane</keyword>
<dbReference type="CDD" id="cd16914">
    <property type="entry name" value="EcfT"/>
    <property type="match status" value="1"/>
</dbReference>
<dbReference type="STRING" id="933059.SAMN04488103_10421"/>
<comment type="similarity">
    <text evidence="2">Belongs to the CbiQ family.</text>
</comment>
<accession>A0A1H8F081</accession>
<keyword evidence="3 6" id="KW-0812">Transmembrane</keyword>
<reference evidence="7 8" key="1">
    <citation type="submission" date="2016-10" db="EMBL/GenBank/DDBJ databases">
        <authorList>
            <person name="de Groot N.N."/>
        </authorList>
    </citation>
    <scope>NUCLEOTIDE SEQUENCE [LARGE SCALE GENOMIC DNA]</scope>
    <source>
        <strain evidence="7 8">DSM 3857</strain>
    </source>
</reference>
<dbReference type="GO" id="GO:0005886">
    <property type="term" value="C:plasma membrane"/>
    <property type="evidence" value="ECO:0007669"/>
    <property type="project" value="UniProtKB-ARBA"/>
</dbReference>
<keyword evidence="4 6" id="KW-1133">Transmembrane helix</keyword>
<evidence type="ECO:0000313" key="8">
    <source>
        <dbReference type="Proteomes" id="UP000198761"/>
    </source>
</evidence>
<evidence type="ECO:0000256" key="1">
    <source>
        <dbReference type="ARBA" id="ARBA00004141"/>
    </source>
</evidence>
<keyword evidence="8" id="KW-1185">Reference proteome</keyword>
<dbReference type="RefSeq" id="WP_091300289.1">
    <property type="nucleotide sequence ID" value="NZ_FOCE01000004.1"/>
</dbReference>
<protein>
    <submittedName>
        <fullName evidence="7">Biotin transport system permease protein</fullName>
    </submittedName>
</protein>
<evidence type="ECO:0000256" key="2">
    <source>
        <dbReference type="ARBA" id="ARBA00008564"/>
    </source>
</evidence>
<evidence type="ECO:0000256" key="4">
    <source>
        <dbReference type="ARBA" id="ARBA00022989"/>
    </source>
</evidence>
<comment type="subcellular location">
    <subcellularLocation>
        <location evidence="1">Membrane</location>
        <topology evidence="1">Multi-pass membrane protein</topology>
    </subcellularLocation>
</comment>
<evidence type="ECO:0000313" key="7">
    <source>
        <dbReference type="EMBL" id="SEN24794.1"/>
    </source>
</evidence>
<proteinExistence type="inferred from homology"/>
<feature type="transmembrane region" description="Helical" evidence="6">
    <location>
        <begin position="89"/>
        <end position="111"/>
    </location>
</feature>